<protein>
    <submittedName>
        <fullName evidence="8">ABC transporter ATP-binding protein</fullName>
    </submittedName>
</protein>
<dbReference type="AlphaFoldDB" id="A0ABD5MSR2"/>
<evidence type="ECO:0000256" key="1">
    <source>
        <dbReference type="ARBA" id="ARBA00005417"/>
    </source>
</evidence>
<evidence type="ECO:0000256" key="4">
    <source>
        <dbReference type="ARBA" id="ARBA00022840"/>
    </source>
</evidence>
<dbReference type="SUPFAM" id="SSF52540">
    <property type="entry name" value="P-loop containing nucleoside triphosphate hydrolases"/>
    <property type="match status" value="1"/>
</dbReference>
<gene>
    <name evidence="8" type="ORF">ACFFOL_08935</name>
</gene>
<dbReference type="RefSeq" id="WP_225935167.1">
    <property type="nucleotide sequence ID" value="NZ_CP082286.1"/>
</dbReference>
<keyword evidence="3" id="KW-0547">Nucleotide-binding</keyword>
<dbReference type="GO" id="GO:0005524">
    <property type="term" value="F:ATP binding"/>
    <property type="evidence" value="ECO:0007669"/>
    <property type="project" value="UniProtKB-KW"/>
</dbReference>
<dbReference type="InterPro" id="IPR017871">
    <property type="entry name" value="ABC_transporter-like_CS"/>
</dbReference>
<name>A0ABD5MSR2_9EURY</name>
<sequence>MSGENERSEPQTREDDRRESSNRTGSSAGRERSERPEKSSGEQSDPRDSEATREDATATEEPPADTDATEGPADADGSTGATRADEATLPDDSLLRVRDLDAGYGDLQILTDVDLDVGDGEYVTIVGPNGAGKSTVMKSVFGLTSYMGGTIEFADEPIHGLQPDEIIHEGIGYVPQNDNIFESLTVRENLEMGAYILDEVPEEQIEVIYDRFPILRERSDQRAGTMSGGQRQMLAMGRALMLDPDLLLLDEPSAGLAPDLVQEMFDRIDRINDDGTAVLMVEQNAKQALRRCDRGYVLVNGENAYVDSGEALLNDEQVRKDFLGG</sequence>
<feature type="compositionally biased region" description="Basic and acidic residues" evidence="6">
    <location>
        <begin position="29"/>
        <end position="56"/>
    </location>
</feature>
<dbReference type="PROSITE" id="PS50893">
    <property type="entry name" value="ABC_TRANSPORTER_2"/>
    <property type="match status" value="1"/>
</dbReference>
<organism evidence="8 9">
    <name type="scientific">Halobaculum roseum</name>
    <dbReference type="NCBI Taxonomy" id="2175149"/>
    <lineage>
        <taxon>Archaea</taxon>
        <taxon>Methanobacteriati</taxon>
        <taxon>Methanobacteriota</taxon>
        <taxon>Stenosarchaea group</taxon>
        <taxon>Halobacteria</taxon>
        <taxon>Halobacteriales</taxon>
        <taxon>Haloferacaceae</taxon>
        <taxon>Halobaculum</taxon>
    </lineage>
</organism>
<dbReference type="GeneID" id="67209875"/>
<keyword evidence="5" id="KW-0029">Amino-acid transport</keyword>
<feature type="region of interest" description="Disordered" evidence="6">
    <location>
        <begin position="1"/>
        <end position="90"/>
    </location>
</feature>
<dbReference type="CDD" id="cd03224">
    <property type="entry name" value="ABC_TM1139_LivF_branched"/>
    <property type="match status" value="1"/>
</dbReference>
<evidence type="ECO:0000313" key="8">
    <source>
        <dbReference type="EMBL" id="MFB9824287.1"/>
    </source>
</evidence>
<dbReference type="SMART" id="SM00382">
    <property type="entry name" value="AAA"/>
    <property type="match status" value="1"/>
</dbReference>
<dbReference type="Pfam" id="PF00005">
    <property type="entry name" value="ABC_tran"/>
    <property type="match status" value="1"/>
</dbReference>
<dbReference type="InterPro" id="IPR052156">
    <property type="entry name" value="BCAA_Transport_ATP-bd_LivF"/>
</dbReference>
<dbReference type="PANTHER" id="PTHR43820">
    <property type="entry name" value="HIGH-AFFINITY BRANCHED-CHAIN AMINO ACID TRANSPORT ATP-BINDING PROTEIN LIVF"/>
    <property type="match status" value="1"/>
</dbReference>
<proteinExistence type="inferred from homology"/>
<evidence type="ECO:0000259" key="7">
    <source>
        <dbReference type="PROSITE" id="PS50893"/>
    </source>
</evidence>
<evidence type="ECO:0000256" key="2">
    <source>
        <dbReference type="ARBA" id="ARBA00022448"/>
    </source>
</evidence>
<dbReference type="InterPro" id="IPR003593">
    <property type="entry name" value="AAA+_ATPase"/>
</dbReference>
<dbReference type="InterPro" id="IPR003439">
    <property type="entry name" value="ABC_transporter-like_ATP-bd"/>
</dbReference>
<dbReference type="InterPro" id="IPR027417">
    <property type="entry name" value="P-loop_NTPase"/>
</dbReference>
<feature type="domain" description="ABC transporter" evidence="7">
    <location>
        <begin position="95"/>
        <end position="325"/>
    </location>
</feature>
<accession>A0ABD5MSR2</accession>
<dbReference type="Gene3D" id="3.40.50.300">
    <property type="entry name" value="P-loop containing nucleotide triphosphate hydrolases"/>
    <property type="match status" value="1"/>
</dbReference>
<feature type="compositionally biased region" description="Basic and acidic residues" evidence="6">
    <location>
        <begin position="1"/>
        <end position="21"/>
    </location>
</feature>
<keyword evidence="9" id="KW-1185">Reference proteome</keyword>
<dbReference type="PROSITE" id="PS00211">
    <property type="entry name" value="ABC_TRANSPORTER_1"/>
    <property type="match status" value="1"/>
</dbReference>
<keyword evidence="2" id="KW-0813">Transport</keyword>
<comment type="caution">
    <text evidence="8">The sequence shown here is derived from an EMBL/GenBank/DDBJ whole genome shotgun (WGS) entry which is preliminary data.</text>
</comment>
<dbReference type="GO" id="GO:0006865">
    <property type="term" value="P:amino acid transport"/>
    <property type="evidence" value="ECO:0007669"/>
    <property type="project" value="UniProtKB-KW"/>
</dbReference>
<evidence type="ECO:0000256" key="5">
    <source>
        <dbReference type="ARBA" id="ARBA00022970"/>
    </source>
</evidence>
<reference evidence="8" key="1">
    <citation type="submission" date="2024-09" db="EMBL/GenBank/DDBJ databases">
        <authorList>
            <person name="Sun Q."/>
        </authorList>
    </citation>
    <scope>NUCLEOTIDE SEQUENCE [LARGE SCALE GENOMIC DNA]</scope>
    <source>
        <strain evidence="8">JCM 31273</strain>
    </source>
</reference>
<evidence type="ECO:0000256" key="6">
    <source>
        <dbReference type="SAM" id="MobiDB-lite"/>
    </source>
</evidence>
<keyword evidence="4 8" id="KW-0067">ATP-binding</keyword>
<evidence type="ECO:0000313" key="9">
    <source>
        <dbReference type="Proteomes" id="UP001589595"/>
    </source>
</evidence>
<dbReference type="EMBL" id="JBHMAJ010000006">
    <property type="protein sequence ID" value="MFB9824287.1"/>
    <property type="molecule type" value="Genomic_DNA"/>
</dbReference>
<comment type="similarity">
    <text evidence="1">Belongs to the ABC transporter superfamily.</text>
</comment>
<dbReference type="Proteomes" id="UP001589595">
    <property type="component" value="Unassembled WGS sequence"/>
</dbReference>
<evidence type="ECO:0000256" key="3">
    <source>
        <dbReference type="ARBA" id="ARBA00022741"/>
    </source>
</evidence>
<dbReference type="PANTHER" id="PTHR43820:SF4">
    <property type="entry name" value="HIGH-AFFINITY BRANCHED-CHAIN AMINO ACID TRANSPORT ATP-BINDING PROTEIN LIVF"/>
    <property type="match status" value="1"/>
</dbReference>